<evidence type="ECO:0000256" key="2">
    <source>
        <dbReference type="ARBA" id="ARBA00022679"/>
    </source>
</evidence>
<dbReference type="EMBL" id="JALJXV010000001">
    <property type="protein sequence ID" value="MCP1673131.1"/>
    <property type="molecule type" value="Genomic_DNA"/>
</dbReference>
<evidence type="ECO:0000313" key="5">
    <source>
        <dbReference type="Proteomes" id="UP001205843"/>
    </source>
</evidence>
<dbReference type="Proteomes" id="UP001205843">
    <property type="component" value="Unassembled WGS sequence"/>
</dbReference>
<evidence type="ECO:0000256" key="1">
    <source>
        <dbReference type="ARBA" id="ARBA00022603"/>
    </source>
</evidence>
<dbReference type="SUPFAM" id="SSF53335">
    <property type="entry name" value="S-adenosyl-L-methionine-dependent methyltransferases"/>
    <property type="match status" value="1"/>
</dbReference>
<name>A0AAE3KA93_9GAMM</name>
<dbReference type="AlphaFoldDB" id="A0AAE3KA93"/>
<dbReference type="CDD" id="cd02440">
    <property type="entry name" value="AdoMet_MTases"/>
    <property type="match status" value="1"/>
</dbReference>
<proteinExistence type="inferred from homology"/>
<dbReference type="PIRSF" id="PIRSF004553">
    <property type="entry name" value="CHP00095"/>
    <property type="match status" value="1"/>
</dbReference>
<keyword evidence="3" id="KW-0698">rRNA processing</keyword>
<dbReference type="InterPro" id="IPR029063">
    <property type="entry name" value="SAM-dependent_MTases_sf"/>
</dbReference>
<comment type="caution">
    <text evidence="4">The sequence shown here is derived from an EMBL/GenBank/DDBJ whole genome shotgun (WGS) entry which is preliminary data.</text>
</comment>
<comment type="similarity">
    <text evidence="3">Belongs to the methyltransferase superfamily. RsmD family.</text>
</comment>
<evidence type="ECO:0000313" key="4">
    <source>
        <dbReference type="EMBL" id="MCP1673131.1"/>
    </source>
</evidence>
<dbReference type="PANTHER" id="PTHR43542:SF1">
    <property type="entry name" value="METHYLTRANSFERASE"/>
    <property type="match status" value="1"/>
</dbReference>
<keyword evidence="5" id="KW-1185">Reference proteome</keyword>
<accession>A0AAE3KA93</accession>
<comment type="catalytic activity">
    <reaction evidence="3">
        <text>guanosine(966) in 16S rRNA + S-adenosyl-L-methionine = N(2)-methylguanosine(966) in 16S rRNA + S-adenosyl-L-homocysteine + H(+)</text>
        <dbReference type="Rhea" id="RHEA:23548"/>
        <dbReference type="Rhea" id="RHEA-COMP:10211"/>
        <dbReference type="Rhea" id="RHEA-COMP:10212"/>
        <dbReference type="ChEBI" id="CHEBI:15378"/>
        <dbReference type="ChEBI" id="CHEBI:57856"/>
        <dbReference type="ChEBI" id="CHEBI:59789"/>
        <dbReference type="ChEBI" id="CHEBI:74269"/>
        <dbReference type="ChEBI" id="CHEBI:74481"/>
        <dbReference type="EC" id="2.1.1.171"/>
    </reaction>
</comment>
<dbReference type="EC" id="2.1.1.171" evidence="3"/>
<dbReference type="PANTHER" id="PTHR43542">
    <property type="entry name" value="METHYLTRANSFERASE"/>
    <property type="match status" value="1"/>
</dbReference>
<comment type="function">
    <text evidence="3">Specifically methylates the guanine in position 966 of 16S rRNA in the assembled 30S particle.</text>
</comment>
<dbReference type="Pfam" id="PF03602">
    <property type="entry name" value="Cons_hypoth95"/>
    <property type="match status" value="1"/>
</dbReference>
<sequence>MAALPGLRPTGDRIRETLFNWLQPHLAGSSCLDLFAGSGAIGLEAASRGAGEVILVEQAGAGARALQDAVRRLDAQDHVQVVNSDAIAYLQLQQRHFDIIFLDPPFDSPLLETALSVIAERDLLRPGGLAYLETPRQAQPPELPSGWALARDRQAGQVRFMLATNAGA</sequence>
<dbReference type="NCBIfam" id="TIGR00095">
    <property type="entry name" value="16S rRNA (guanine(966)-N(2))-methyltransferase RsmD"/>
    <property type="match status" value="1"/>
</dbReference>
<reference evidence="4" key="1">
    <citation type="submission" date="2022-03" db="EMBL/GenBank/DDBJ databases">
        <title>Genomic Encyclopedia of Type Strains, Phase III (KMG-III): the genomes of soil and plant-associated and newly described type strains.</title>
        <authorList>
            <person name="Whitman W."/>
        </authorList>
    </citation>
    <scope>NUCLEOTIDE SEQUENCE</scope>
    <source>
        <strain evidence="4">ANL 6-2</strain>
    </source>
</reference>
<keyword evidence="1 3" id="KW-0489">Methyltransferase</keyword>
<protein>
    <recommendedName>
        <fullName evidence="3">Ribosomal RNA small subunit methyltransferase D</fullName>
        <ecNumber evidence="3">2.1.1.171</ecNumber>
    </recommendedName>
</protein>
<keyword evidence="2 3" id="KW-0808">Transferase</keyword>
<dbReference type="InterPro" id="IPR004398">
    <property type="entry name" value="RNA_MeTrfase_RsmD"/>
</dbReference>
<dbReference type="GO" id="GO:0052913">
    <property type="term" value="F:16S rRNA (guanine(966)-N(2))-methyltransferase activity"/>
    <property type="evidence" value="ECO:0007669"/>
    <property type="project" value="UniProtKB-EC"/>
</dbReference>
<evidence type="ECO:0000256" key="3">
    <source>
        <dbReference type="PIRNR" id="PIRNR004553"/>
    </source>
</evidence>
<organism evidence="4 5">
    <name type="scientific">Natronocella acetinitrilica</name>
    <dbReference type="NCBI Taxonomy" id="414046"/>
    <lineage>
        <taxon>Bacteria</taxon>
        <taxon>Pseudomonadati</taxon>
        <taxon>Pseudomonadota</taxon>
        <taxon>Gammaproteobacteria</taxon>
        <taxon>Chromatiales</taxon>
        <taxon>Ectothiorhodospiraceae</taxon>
        <taxon>Natronocella</taxon>
    </lineage>
</organism>
<dbReference type="Gene3D" id="3.40.50.150">
    <property type="entry name" value="Vaccinia Virus protein VP39"/>
    <property type="match status" value="1"/>
</dbReference>
<gene>
    <name evidence="4" type="ORF">J2T57_000223</name>
</gene>
<keyword evidence="3" id="KW-0949">S-adenosyl-L-methionine</keyword>